<proteinExistence type="predicted"/>
<comment type="caution">
    <text evidence="4">The sequence shown here is derived from an EMBL/GenBank/DDBJ whole genome shotgun (WGS) entry which is preliminary data.</text>
</comment>
<dbReference type="Proteomes" id="UP001211907">
    <property type="component" value="Unassembled WGS sequence"/>
</dbReference>
<dbReference type="InterPro" id="IPR050834">
    <property type="entry name" value="Glycosyltransf_2"/>
</dbReference>
<evidence type="ECO:0000313" key="5">
    <source>
        <dbReference type="Proteomes" id="UP001211907"/>
    </source>
</evidence>
<evidence type="ECO:0008006" key="6">
    <source>
        <dbReference type="Google" id="ProtNLM"/>
    </source>
</evidence>
<dbReference type="CDD" id="cd00761">
    <property type="entry name" value="Glyco_tranf_GTA_type"/>
    <property type="match status" value="1"/>
</dbReference>
<accession>A0AAD5XDC0</accession>
<dbReference type="InterPro" id="IPR029044">
    <property type="entry name" value="Nucleotide-diphossugar_trans"/>
</dbReference>
<keyword evidence="1" id="KW-0328">Glycosyltransferase</keyword>
<evidence type="ECO:0000313" key="4">
    <source>
        <dbReference type="EMBL" id="KAJ3105739.1"/>
    </source>
</evidence>
<protein>
    <recommendedName>
        <fullName evidence="6">Glycosyltransferase</fullName>
    </recommendedName>
</protein>
<dbReference type="GO" id="GO:0016757">
    <property type="term" value="F:glycosyltransferase activity"/>
    <property type="evidence" value="ECO:0007669"/>
    <property type="project" value="UniProtKB-KW"/>
</dbReference>
<sequence length="1315" mass="147016">MTPMTPSSLTRSARRFLFLVTNLAALLVFLIMLFSGFSFEPTSHRDTTHIDSASVHVAVTCRFDDYIQYDSVKASLTSLIISQANIGKVVYILQNPSFNSHKSNISCPQTAINEIATLALNVQFLCTPPQLSIIETRNAVLNHAFQNPMRERANDIILFLDYCESMTDTFALKDFLTVASQSAFFVDESVPQFAFSNAIHGQNEIGIVEENYNPYDIAVGSTEAAASELHRKSSAKVSDRQPCPPTSSMMLRIKTWNQFVDFDKKLGHQIFASGIQSSDTVDMNQEFWIRLAISGIPGLHIPVPFLRVPLPQIIQPQQPRHSINARILQKAYPVGLAHLSFLKSKWRPSVSVIIPFYNVPHAIWFLHALKSLAMQSFSDFELIVVDDGSNPQLASTIVLNDFEDMVRQNGGVWTGELPFNHLKSEPICANTAPPSLIFGNSPAPSNSNPQYFDQTPPETLHDSTTPYKKRIPTRVIHHPKNRGLAESRNTGVLAARGANVFFLDPDDLLSPPTTLEKLSLVAALTFGPVFHSTSTSIAFLHFPVTHFPDPIAPQCTAATTAANIQWRSNAIDSDKTRIHTSLPAPPETLATVLRTTNPLTSAAVVSRHDYIAVGGTCPRGTLRFFEDYDLWLRMLAHGRGGAVVYEPGGFWYRRHDVGMSSQIMADSFFSSVTSSNGWRQWVRKKFFGAEKVAEKDGDDNWLREGRLNNPVPFGDLSKPVAERFLQIRNRKRHENSGKNDLDSFMPCYRTFPPHNDIINPHKPSLYTLRRHYVAKTTNKEISWSLYTESETSHENNGSLISPAAPLAPLHRAHLFPFHPSSVSTTAALKVLYFVPWMVTGGADLYDVHVLAALKSLNASVTLIVARNRDGDNNEWMHMFLPNVAEVVHMQLLTNDTRVANQIVDYFAESRGCTVAVNSRTVIGYDAFERWGKQNSNFSSKHHHQHLPKNLIDILHLHHPPPDVTNWEHRGARVSRYLKRRIVVSRDLKAHLIDVLGYGDRVLGRQEANGDGNCGRCVPLTGRDARKIMVVYPPVDLSVPDNQMGVFHGLFERLVSSSDGPKQDTINLLNAITLLNSQNYSQTTPPALFFIGRFEAQKNPEMWVRVASKAHERWVLQHEQPPPEIHMIGAGTLLSRIYSLLKADKNLSPPSATLAASSTTRFHLNIPHHAVMRALMTTSPNSVLLMTSRLEGVPIVALESLAAGVPVVTMECGGMAEVFEKFKDGQDFHISGVRISRYALGSLVRVRCEDIAGGDLRSREIEDVLAGEVVRLWRQVEKDAGSEVRVERWEKGGVVRKNFGVDRFYGKWKQVFRDMK</sequence>
<dbReference type="PANTHER" id="PTHR43685">
    <property type="entry name" value="GLYCOSYLTRANSFERASE"/>
    <property type="match status" value="1"/>
</dbReference>
<name>A0AAD5XDC0_9FUNG</name>
<organism evidence="4 5">
    <name type="scientific">Physocladia obscura</name>
    <dbReference type="NCBI Taxonomy" id="109957"/>
    <lineage>
        <taxon>Eukaryota</taxon>
        <taxon>Fungi</taxon>
        <taxon>Fungi incertae sedis</taxon>
        <taxon>Chytridiomycota</taxon>
        <taxon>Chytridiomycota incertae sedis</taxon>
        <taxon>Chytridiomycetes</taxon>
        <taxon>Chytridiales</taxon>
        <taxon>Chytriomycetaceae</taxon>
        <taxon>Physocladia</taxon>
    </lineage>
</organism>
<reference evidence="4" key="1">
    <citation type="submission" date="2020-05" db="EMBL/GenBank/DDBJ databases">
        <title>Phylogenomic resolution of chytrid fungi.</title>
        <authorList>
            <person name="Stajich J.E."/>
            <person name="Amses K."/>
            <person name="Simmons R."/>
            <person name="Seto K."/>
            <person name="Myers J."/>
            <person name="Bonds A."/>
            <person name="Quandt C.A."/>
            <person name="Barry K."/>
            <person name="Liu P."/>
            <person name="Grigoriev I."/>
            <person name="Longcore J.E."/>
            <person name="James T.Y."/>
        </authorList>
    </citation>
    <scope>NUCLEOTIDE SEQUENCE</scope>
    <source>
        <strain evidence="4">JEL0513</strain>
    </source>
</reference>
<dbReference type="EMBL" id="JADGJH010001986">
    <property type="protein sequence ID" value="KAJ3105739.1"/>
    <property type="molecule type" value="Genomic_DNA"/>
</dbReference>
<dbReference type="Gene3D" id="3.90.550.10">
    <property type="entry name" value="Spore Coat Polysaccharide Biosynthesis Protein SpsA, Chain A"/>
    <property type="match status" value="2"/>
</dbReference>
<evidence type="ECO:0000256" key="1">
    <source>
        <dbReference type="ARBA" id="ARBA00022676"/>
    </source>
</evidence>
<feature type="domain" description="Glycosyltransferase 2-like" evidence="3">
    <location>
        <begin position="470"/>
        <end position="518"/>
    </location>
</feature>
<dbReference type="Pfam" id="PF00534">
    <property type="entry name" value="Glycos_transf_1"/>
    <property type="match status" value="1"/>
</dbReference>
<dbReference type="PANTHER" id="PTHR43685:SF2">
    <property type="entry name" value="GLYCOSYLTRANSFERASE 2-LIKE DOMAIN-CONTAINING PROTEIN"/>
    <property type="match status" value="1"/>
</dbReference>
<keyword evidence="1" id="KW-0808">Transferase</keyword>
<feature type="domain" description="Glycosyltransferase 2-like" evidence="3">
    <location>
        <begin position="351"/>
        <end position="392"/>
    </location>
</feature>
<gene>
    <name evidence="4" type="ORF">HK100_003823</name>
</gene>
<dbReference type="SUPFAM" id="SSF53756">
    <property type="entry name" value="UDP-Glycosyltransferase/glycogen phosphorylase"/>
    <property type="match status" value="1"/>
</dbReference>
<dbReference type="Pfam" id="PF00535">
    <property type="entry name" value="Glycos_transf_2"/>
    <property type="match status" value="2"/>
</dbReference>
<dbReference type="InterPro" id="IPR001296">
    <property type="entry name" value="Glyco_trans_1"/>
</dbReference>
<dbReference type="Gene3D" id="3.40.50.2000">
    <property type="entry name" value="Glycogen Phosphorylase B"/>
    <property type="match status" value="1"/>
</dbReference>
<evidence type="ECO:0000259" key="3">
    <source>
        <dbReference type="Pfam" id="PF00535"/>
    </source>
</evidence>
<feature type="domain" description="Glycosyl transferase family 1" evidence="2">
    <location>
        <begin position="1080"/>
        <end position="1224"/>
    </location>
</feature>
<evidence type="ECO:0000259" key="2">
    <source>
        <dbReference type="Pfam" id="PF00534"/>
    </source>
</evidence>
<dbReference type="SUPFAM" id="SSF53448">
    <property type="entry name" value="Nucleotide-diphospho-sugar transferases"/>
    <property type="match status" value="1"/>
</dbReference>
<keyword evidence="5" id="KW-1185">Reference proteome</keyword>
<dbReference type="InterPro" id="IPR001173">
    <property type="entry name" value="Glyco_trans_2-like"/>
</dbReference>
<dbReference type="GO" id="GO:0044010">
    <property type="term" value="P:single-species biofilm formation"/>
    <property type="evidence" value="ECO:0007669"/>
    <property type="project" value="TreeGrafter"/>
</dbReference>